<feature type="coiled-coil region" evidence="1">
    <location>
        <begin position="1164"/>
        <end position="1217"/>
    </location>
</feature>
<feature type="coiled-coil region" evidence="1">
    <location>
        <begin position="387"/>
        <end position="414"/>
    </location>
</feature>
<dbReference type="RefSeq" id="WP_133944041.1">
    <property type="nucleotide sequence ID" value="NZ_SOEO01000002.1"/>
</dbReference>
<feature type="coiled-coil region" evidence="1">
    <location>
        <begin position="994"/>
        <end position="1086"/>
    </location>
</feature>
<evidence type="ECO:0000313" key="4">
    <source>
        <dbReference type="Proteomes" id="UP000295313"/>
    </source>
</evidence>
<dbReference type="OrthoDB" id="1219342at2"/>
<name>A0A4R8I544_9FLAO</name>
<keyword evidence="2" id="KW-0472">Membrane</keyword>
<feature type="coiled-coil region" evidence="1">
    <location>
        <begin position="121"/>
        <end position="169"/>
    </location>
</feature>
<feature type="coiled-coil region" evidence="1">
    <location>
        <begin position="698"/>
        <end position="756"/>
    </location>
</feature>
<proteinExistence type="predicted"/>
<reference evidence="3 4" key="1">
    <citation type="submission" date="2019-03" db="EMBL/GenBank/DDBJ databases">
        <title>Genomic Encyclopedia of Type Strains, Phase III (KMG-III): the genomes of soil and plant-associated and newly described type strains.</title>
        <authorList>
            <person name="Whitman W."/>
        </authorList>
    </citation>
    <scope>NUCLEOTIDE SEQUENCE [LARGE SCALE GENOMIC DNA]</scope>
    <source>
        <strain evidence="3 4">CGMCC 1.12802</strain>
    </source>
</reference>
<protein>
    <submittedName>
        <fullName evidence="3">Chromosome segregation ATPase</fullName>
    </submittedName>
</protein>
<comment type="caution">
    <text evidence="3">The sequence shown here is derived from an EMBL/GenBank/DDBJ whole genome shotgun (WGS) entry which is preliminary data.</text>
</comment>
<accession>A0A4R8I544</accession>
<dbReference type="Proteomes" id="UP000295313">
    <property type="component" value="Unassembled WGS sequence"/>
</dbReference>
<feature type="transmembrane region" description="Helical" evidence="2">
    <location>
        <begin position="969"/>
        <end position="991"/>
    </location>
</feature>
<dbReference type="EMBL" id="SOEO01000002">
    <property type="protein sequence ID" value="TDX83992.1"/>
    <property type="molecule type" value="Genomic_DNA"/>
</dbReference>
<evidence type="ECO:0000313" key="3">
    <source>
        <dbReference type="EMBL" id="TDX83992.1"/>
    </source>
</evidence>
<keyword evidence="1" id="KW-0175">Coiled coil</keyword>
<keyword evidence="2" id="KW-1133">Transmembrane helix</keyword>
<evidence type="ECO:0000256" key="1">
    <source>
        <dbReference type="SAM" id="Coils"/>
    </source>
</evidence>
<evidence type="ECO:0000256" key="2">
    <source>
        <dbReference type="SAM" id="Phobius"/>
    </source>
</evidence>
<organism evidence="3 4">
    <name type="scientific">Epilithonimonas xixisoli</name>
    <dbReference type="NCBI Taxonomy" id="1476462"/>
    <lineage>
        <taxon>Bacteria</taxon>
        <taxon>Pseudomonadati</taxon>
        <taxon>Bacteroidota</taxon>
        <taxon>Flavobacteriia</taxon>
        <taxon>Flavobacteriales</taxon>
        <taxon>Weeksellaceae</taxon>
        <taxon>Chryseobacterium group</taxon>
        <taxon>Epilithonimonas</taxon>
    </lineage>
</organism>
<keyword evidence="4" id="KW-1185">Reference proteome</keyword>
<gene>
    <name evidence="3" type="ORF">B0I22_1580</name>
</gene>
<keyword evidence="2" id="KW-0812">Transmembrane</keyword>
<sequence length="1344" mass="148494">MAEINGGSLKYTAELDVSGLKKAAQEGNVSLSKLSDTATKTGESIDDAFGATKENIKIQKEVILDLENQYKELQKTIDKIAPGQAKLNLMGDAAGIAKEIEVEKKALIELETFVKSNQETHESLRQKLTAVKSEMQELAVAGKRDSIQYDELSKKAEDYQKAIDEVNGTMKALGGNTGLNALVQTLGLASGAMATFQGLSAMSAGENERLDQIMVKLQSTMSIAIGIQQIQNSLQKESGVIQSVMALQAMARARAEKLATTNTIASTVAQRVFNAVAKANPYVLLATALITVVGALVLFSKRTKDARENESALAKATAEGAAESVSSYKKLQYQWNALGNDLKKKEQFIKDNKDEFKKLGTEVENVADAENVLIKNTESFLNALMLRARAAAEMQIAQENYKKYLENKDQVDSNEEKYKGQTFGGINRAVDNFGRDYLGIGGVSKDTNNSYLTTANQKIKDHVKTTEKAAQELEKAKIKIAGSPPAKGSEEWYKSEIARLEELKSKAIVGSKEWNSYKKQIENYQDLINPKKAKKTKKEKVDEFFPPGSVGEIQKRIAEIDNALSKATGDKQIAELKNKRIAIAKELAEAEKKIQILSIQEQLDESNKLWSEYYSTVESLGKNVADNIYGDLLKEGKSQFDQLVKLHQELSEKSAKGTLTSEEKEVYVQATQAIDAMLGRQSALEKFNSDIQFSLSKMTTATERLKFLQDQLAGLNEDDKSNGKYASLEELKRNEIDDQKRQYQDLLLQHQSFEDKRNEIAKQASEQRIQILNDENLTPERKADLTNKITKEQNNATSAAALEELQNSDVWQTLNENLDVLTATQIENLLRILDEKAPELAAKMTPMDFEKVKQNLRSARQQLLNLNPFTGMLSLARKNLEEFSGELGKTGEESSSWENTAQRVSNVAGKIKLATKALEPFQDILGETGSEVLSTISTVATGAIVMVEQIGVVVKATSEGIKKAEMGSVILAILQIVMMAVKMIISLFSLFSGDKKKEKAIKAWANEVENLKNKYDELTRAIEGSAQEGTIEAQRKLIDNLREQQRLLKQMKSAEADKKKADAGKINDLNGQIQDVNNKIEDLVNDFKDSVITTDLRSLSEDIASSLVEAFGKGEDAAAAFEKTVDDVMRNAVMNALRIKILQPAIEEMIDKLYSSMGYGNSQSSQTQSQITDLEKELAQVQKDLQNGPSYANGSLRAKEMLLKKELERLKQLLQNQSTGGSFDGLTDAEREEIKAMGQGAMEQYMAALQQYEDLFGSASTNASSLSGAIKGITEETASILAGQMNAIRIMQGEALNVNRESQNVLRNQLLQLTQIEINTRYLKGIYMVLNSQKTLDLRSSGLV</sequence>